<proteinExistence type="predicted"/>
<feature type="compositionally biased region" description="Basic and acidic residues" evidence="1">
    <location>
        <begin position="1"/>
        <end position="11"/>
    </location>
</feature>
<dbReference type="Proteomes" id="UP001108029">
    <property type="component" value="Unassembled WGS sequence"/>
</dbReference>
<reference evidence="2" key="1">
    <citation type="submission" date="2021-12" db="EMBL/GenBank/DDBJ databases">
        <authorList>
            <person name="Lee J.-H."/>
            <person name="Kim S.-B."/>
        </authorList>
    </citation>
    <scope>NUCLEOTIDE SEQUENCE</scope>
    <source>
        <strain evidence="2">NR30</strain>
    </source>
</reference>
<dbReference type="AlphaFoldDB" id="A0A9Q3W0E4"/>
<evidence type="ECO:0000313" key="3">
    <source>
        <dbReference type="Proteomes" id="UP001108029"/>
    </source>
</evidence>
<feature type="region of interest" description="Disordered" evidence="1">
    <location>
        <begin position="1"/>
        <end position="27"/>
    </location>
</feature>
<organism evidence="2 3">
    <name type="scientific">Streptomyces guryensis</name>
    <dbReference type="NCBI Taxonomy" id="2886947"/>
    <lineage>
        <taxon>Bacteria</taxon>
        <taxon>Bacillati</taxon>
        <taxon>Actinomycetota</taxon>
        <taxon>Actinomycetes</taxon>
        <taxon>Kitasatosporales</taxon>
        <taxon>Streptomycetaceae</taxon>
        <taxon>Streptomyces</taxon>
    </lineage>
</organism>
<dbReference type="EMBL" id="JAJSBI010000050">
    <property type="protein sequence ID" value="MCD9880909.1"/>
    <property type="molecule type" value="Genomic_DNA"/>
</dbReference>
<sequence>MRARPFDDVRPHRIGQWGPQRPRDLSGGCRMAVHQQVQDGFPGSGVGDVPPALPAPDVFGQPAQAQMRSPPMQVRLLDAAVLDQAPGRCARRRCAHWALHPAPLVLPAAPPALRLTALVPAAHSSVHTEHSTDLDILARLCGHSPQQTGELLDRLVTTRTLGAWHHNRETAEVFWQLPQPRTRVRPAVTSRRCQAPLP</sequence>
<evidence type="ECO:0000313" key="2">
    <source>
        <dbReference type="EMBL" id="MCD9880909.1"/>
    </source>
</evidence>
<protein>
    <submittedName>
        <fullName evidence="2">Uncharacterized protein</fullName>
    </submittedName>
</protein>
<keyword evidence="3" id="KW-1185">Reference proteome</keyword>
<evidence type="ECO:0000256" key="1">
    <source>
        <dbReference type="SAM" id="MobiDB-lite"/>
    </source>
</evidence>
<name>A0A9Q3W0E4_9ACTN</name>
<accession>A0A9Q3W0E4</accession>
<comment type="caution">
    <text evidence="2">The sequence shown here is derived from an EMBL/GenBank/DDBJ whole genome shotgun (WGS) entry which is preliminary data.</text>
</comment>
<gene>
    <name evidence="2" type="ORF">LJ657_46760</name>
</gene>
<dbReference type="RefSeq" id="WP_232655826.1">
    <property type="nucleotide sequence ID" value="NZ_JAJSBI010000050.1"/>
</dbReference>